<reference evidence="2 3" key="1">
    <citation type="submission" date="2018-04" db="EMBL/GenBank/DDBJ databases">
        <title>Flavobacterium sp. nov., isolated from glacier ice.</title>
        <authorList>
            <person name="Liu Q."/>
            <person name="Xin Y.-H."/>
        </authorList>
    </citation>
    <scope>NUCLEOTIDE SEQUENCE [LARGE SCALE GENOMIC DNA]</scope>
    <source>
        <strain evidence="2 3">RB1R5</strain>
    </source>
</reference>
<dbReference type="AlphaFoldDB" id="A0A2U1JQJ6"/>
<dbReference type="EMBL" id="QCZI01000001">
    <property type="protein sequence ID" value="PWA07460.1"/>
    <property type="molecule type" value="Genomic_DNA"/>
</dbReference>
<protein>
    <recommendedName>
        <fullName evidence="1">DUF6265 domain-containing protein</fullName>
    </recommendedName>
</protein>
<dbReference type="RefSeq" id="WP_116723606.1">
    <property type="nucleotide sequence ID" value="NZ_QCZI01000001.1"/>
</dbReference>
<dbReference type="InterPro" id="IPR046232">
    <property type="entry name" value="DUF6265"/>
</dbReference>
<dbReference type="Pfam" id="PF19780">
    <property type="entry name" value="DUF6265"/>
    <property type="match status" value="1"/>
</dbReference>
<organism evidence="2 3">
    <name type="scientific">Flavobacterium psychrotolerans</name>
    <dbReference type="NCBI Taxonomy" id="2169410"/>
    <lineage>
        <taxon>Bacteria</taxon>
        <taxon>Pseudomonadati</taxon>
        <taxon>Bacteroidota</taxon>
        <taxon>Flavobacteriia</taxon>
        <taxon>Flavobacteriales</taxon>
        <taxon>Flavobacteriaceae</taxon>
        <taxon>Flavobacterium</taxon>
    </lineage>
</organism>
<name>A0A2U1JQJ6_9FLAO</name>
<feature type="domain" description="DUF6265" evidence="1">
    <location>
        <begin position="30"/>
        <end position="139"/>
    </location>
</feature>
<dbReference type="Proteomes" id="UP000245449">
    <property type="component" value="Unassembled WGS sequence"/>
</dbReference>
<evidence type="ECO:0000259" key="1">
    <source>
        <dbReference type="Pfam" id="PF19780"/>
    </source>
</evidence>
<dbReference type="OrthoDB" id="5382295at2"/>
<dbReference type="PROSITE" id="PS51257">
    <property type="entry name" value="PROKAR_LIPOPROTEIN"/>
    <property type="match status" value="1"/>
</dbReference>
<accession>A0A2U1JQJ6</accession>
<proteinExistence type="predicted"/>
<sequence>MKKAIRILVLILSFASCKKSEKATQMIHADWLIGTWENKSEQGTLIEIWKKTNDSIYNGQCYFIKSKDTLHFETIQLKQTGGRLNYITTVKGQNNDKAVAFKLTNETKKQITFENPNHDYPKKIIYNLITKDSLVAVISGIQQGKLSSEQFSMKKSK</sequence>
<keyword evidence="3" id="KW-1185">Reference proteome</keyword>
<comment type="caution">
    <text evidence="2">The sequence shown here is derived from an EMBL/GenBank/DDBJ whole genome shotgun (WGS) entry which is preliminary data.</text>
</comment>
<evidence type="ECO:0000313" key="3">
    <source>
        <dbReference type="Proteomes" id="UP000245449"/>
    </source>
</evidence>
<gene>
    <name evidence="2" type="ORF">DB895_01725</name>
</gene>
<evidence type="ECO:0000313" key="2">
    <source>
        <dbReference type="EMBL" id="PWA07460.1"/>
    </source>
</evidence>